<name>A0ABT4DD70_9CLOT</name>
<sequence>MLKNNMISLIIHIFVGFVTRFIYGSILTFVAITKNKNSGIIMSVMSIIIFVISLALYFILGKRFLKENSDLKNAFSVAMVAVIGIISWIVSYNISPKISEGIMSWFFYFVYNMYLIPLRSHIGIFNPIIAMILVFIPSLLMWSGIQFKTNLLHNK</sequence>
<keyword evidence="1" id="KW-1133">Transmembrane helix</keyword>
<dbReference type="RefSeq" id="WP_268062696.1">
    <property type="nucleotide sequence ID" value="NZ_JAPQFJ010000023.1"/>
</dbReference>
<feature type="transmembrane region" description="Helical" evidence="1">
    <location>
        <begin position="102"/>
        <end position="118"/>
    </location>
</feature>
<feature type="transmembrane region" description="Helical" evidence="1">
    <location>
        <begin position="125"/>
        <end position="145"/>
    </location>
</feature>
<keyword evidence="1" id="KW-0472">Membrane</keyword>
<protein>
    <submittedName>
        <fullName evidence="2">Uncharacterized protein</fullName>
    </submittedName>
</protein>
<dbReference type="EMBL" id="JAPQFJ010000023">
    <property type="protein sequence ID" value="MCY6960264.1"/>
    <property type="molecule type" value="Genomic_DNA"/>
</dbReference>
<reference evidence="2" key="1">
    <citation type="submission" date="2022-12" db="EMBL/GenBank/DDBJ databases">
        <title>Clostridium sp. nov., isolated from industrial wastewater.</title>
        <authorList>
            <person name="Jiayan W."/>
        </authorList>
    </citation>
    <scope>NUCLEOTIDE SEQUENCE</scope>
    <source>
        <strain evidence="2">ZC22-4</strain>
    </source>
</reference>
<accession>A0ABT4DD70</accession>
<evidence type="ECO:0000313" key="2">
    <source>
        <dbReference type="EMBL" id="MCY6960264.1"/>
    </source>
</evidence>
<feature type="transmembrane region" description="Helical" evidence="1">
    <location>
        <begin position="71"/>
        <end position="90"/>
    </location>
</feature>
<keyword evidence="3" id="KW-1185">Reference proteome</keyword>
<gene>
    <name evidence="2" type="ORF">OW729_16725</name>
</gene>
<feature type="transmembrane region" description="Helical" evidence="1">
    <location>
        <begin position="7"/>
        <end position="32"/>
    </location>
</feature>
<proteinExistence type="predicted"/>
<keyword evidence="1" id="KW-0812">Transmembrane</keyword>
<feature type="transmembrane region" description="Helical" evidence="1">
    <location>
        <begin position="38"/>
        <end position="59"/>
    </location>
</feature>
<dbReference type="Proteomes" id="UP001144612">
    <property type="component" value="Unassembled WGS sequence"/>
</dbReference>
<comment type="caution">
    <text evidence="2">The sequence shown here is derived from an EMBL/GenBank/DDBJ whole genome shotgun (WGS) entry which is preliminary data.</text>
</comment>
<organism evidence="2 3">
    <name type="scientific">Clostridium brassicae</name>
    <dbReference type="NCBI Taxonomy" id="2999072"/>
    <lineage>
        <taxon>Bacteria</taxon>
        <taxon>Bacillati</taxon>
        <taxon>Bacillota</taxon>
        <taxon>Clostridia</taxon>
        <taxon>Eubacteriales</taxon>
        <taxon>Clostridiaceae</taxon>
        <taxon>Clostridium</taxon>
    </lineage>
</organism>
<evidence type="ECO:0000256" key="1">
    <source>
        <dbReference type="SAM" id="Phobius"/>
    </source>
</evidence>
<evidence type="ECO:0000313" key="3">
    <source>
        <dbReference type="Proteomes" id="UP001144612"/>
    </source>
</evidence>